<feature type="transmembrane region" description="Helical" evidence="12">
    <location>
        <begin position="202"/>
        <end position="224"/>
    </location>
</feature>
<dbReference type="NCBIfam" id="TIGR00203">
    <property type="entry name" value="cydB"/>
    <property type="match status" value="1"/>
</dbReference>
<dbReference type="PIRSF" id="PIRSF000267">
    <property type="entry name" value="Cyt_oxidse_sub2"/>
    <property type="match status" value="1"/>
</dbReference>
<dbReference type="PANTHER" id="PTHR43141">
    <property type="entry name" value="CYTOCHROME BD2 SUBUNIT II"/>
    <property type="match status" value="1"/>
</dbReference>
<keyword evidence="5" id="KW-0349">Heme</keyword>
<keyword evidence="11 12" id="KW-0472">Membrane</keyword>
<feature type="transmembrane region" description="Helical" evidence="12">
    <location>
        <begin position="121"/>
        <end position="141"/>
    </location>
</feature>
<keyword evidence="4" id="KW-1003">Cell membrane</keyword>
<evidence type="ECO:0000256" key="12">
    <source>
        <dbReference type="SAM" id="Phobius"/>
    </source>
</evidence>
<sequence length="378" mass="41167">MIDYELLRVIWWCLVGVLLIGFAVTDGFDLGVGALLTLIGKNDKERRVMINTVGPHWDGNQVWFITAGGAIFAAWPMIYATAFSGFYLALALTLIALWMRPIGFDYRSKLPNPQWRKAWDWALFAGGIIPALIFGVAFGNLLLGVPFEMDSTLKSTYTGSFFGLLTPFALVAGLLSVAMLLNHGATWLQMKTDGFIEVRARAVSVVLSLTGVTLFVLAGLWVAFGLDGFVITSSIDTIATSNPLKKEVAIEAGAWMSNYSKYPLMMAAPVLGIIAGLACALFSKKGNAGMAFVSSALFIAGVILTAGFSMFPFLMPSITMPEASLTVWDATSSHMTLNVMFIVACIFVPIVLSYTAYSFYVMRGRIKNEDLDQSHTIY</sequence>
<evidence type="ECO:0000313" key="13">
    <source>
        <dbReference type="EMBL" id="KHT50792.1"/>
    </source>
</evidence>
<dbReference type="GO" id="GO:0005886">
    <property type="term" value="C:plasma membrane"/>
    <property type="evidence" value="ECO:0007669"/>
    <property type="project" value="UniProtKB-SubCell"/>
</dbReference>
<feature type="transmembrane region" description="Helical" evidence="12">
    <location>
        <begin position="6"/>
        <end position="39"/>
    </location>
</feature>
<evidence type="ECO:0000256" key="1">
    <source>
        <dbReference type="ARBA" id="ARBA00004651"/>
    </source>
</evidence>
<protein>
    <submittedName>
        <fullName evidence="13">Cytochrome d ubiquinol oxidase subunit 2</fullName>
    </submittedName>
</protein>
<feature type="transmembrane region" description="Helical" evidence="12">
    <location>
        <begin position="335"/>
        <end position="357"/>
    </location>
</feature>
<dbReference type="GO" id="GO:0070069">
    <property type="term" value="C:cytochrome complex"/>
    <property type="evidence" value="ECO:0007669"/>
    <property type="project" value="TreeGrafter"/>
</dbReference>
<proteinExistence type="inferred from homology"/>
<comment type="similarity">
    <text evidence="2">Belongs to the cytochrome ubiquinol oxidase subunit 2 family.</text>
</comment>
<evidence type="ECO:0000256" key="11">
    <source>
        <dbReference type="ARBA" id="ARBA00023136"/>
    </source>
</evidence>
<dbReference type="EMBL" id="JWLW01000023">
    <property type="protein sequence ID" value="KHT50792.1"/>
    <property type="molecule type" value="Genomic_DNA"/>
</dbReference>
<keyword evidence="10" id="KW-0408">Iron</keyword>
<organism evidence="13 14">
    <name type="scientific">Alteromonas marina</name>
    <dbReference type="NCBI Taxonomy" id="203795"/>
    <lineage>
        <taxon>Bacteria</taxon>
        <taxon>Pseudomonadati</taxon>
        <taxon>Pseudomonadota</taxon>
        <taxon>Gammaproteobacteria</taxon>
        <taxon>Alteromonadales</taxon>
        <taxon>Alteromonadaceae</taxon>
        <taxon>Alteromonas/Salinimonas group</taxon>
        <taxon>Alteromonas</taxon>
    </lineage>
</organism>
<keyword evidence="8" id="KW-0249">Electron transport</keyword>
<dbReference type="RefSeq" id="WP_039221715.1">
    <property type="nucleotide sequence ID" value="NZ_JWLW01000023.1"/>
</dbReference>
<feature type="transmembrane region" description="Helical" evidence="12">
    <location>
        <begin position="290"/>
        <end position="315"/>
    </location>
</feature>
<keyword evidence="14" id="KW-1185">Reference proteome</keyword>
<gene>
    <name evidence="13" type="ORF">RJ41_13520</name>
</gene>
<dbReference type="OrthoDB" id="9776710at2"/>
<dbReference type="Pfam" id="PF02322">
    <property type="entry name" value="Cyt_bd_oxida_II"/>
    <property type="match status" value="1"/>
</dbReference>
<feature type="transmembrane region" description="Helical" evidence="12">
    <location>
        <begin position="84"/>
        <end position="100"/>
    </location>
</feature>
<dbReference type="Proteomes" id="UP000031197">
    <property type="component" value="Unassembled WGS sequence"/>
</dbReference>
<keyword evidence="6 12" id="KW-0812">Transmembrane</keyword>
<dbReference type="InterPro" id="IPR003317">
    <property type="entry name" value="Cyt-d_oxidase_su2"/>
</dbReference>
<dbReference type="AlphaFoldDB" id="A0A0B3YCF8"/>
<evidence type="ECO:0000256" key="4">
    <source>
        <dbReference type="ARBA" id="ARBA00022475"/>
    </source>
</evidence>
<evidence type="ECO:0000256" key="7">
    <source>
        <dbReference type="ARBA" id="ARBA00022723"/>
    </source>
</evidence>
<reference evidence="13 14" key="1">
    <citation type="submission" date="2014-12" db="EMBL/GenBank/DDBJ databases">
        <title>Genome sequencing of Alteromonas marina AD001.</title>
        <authorList>
            <person name="Adrian T.G.S."/>
            <person name="Chan K.G."/>
        </authorList>
    </citation>
    <scope>NUCLEOTIDE SEQUENCE [LARGE SCALE GENOMIC DNA]</scope>
    <source>
        <strain evidence="13 14">AD001</strain>
    </source>
</reference>
<evidence type="ECO:0000256" key="9">
    <source>
        <dbReference type="ARBA" id="ARBA00022989"/>
    </source>
</evidence>
<feature type="transmembrane region" description="Helical" evidence="12">
    <location>
        <begin position="161"/>
        <end position="181"/>
    </location>
</feature>
<evidence type="ECO:0000256" key="10">
    <source>
        <dbReference type="ARBA" id="ARBA00023004"/>
    </source>
</evidence>
<evidence type="ECO:0000313" key="14">
    <source>
        <dbReference type="Proteomes" id="UP000031197"/>
    </source>
</evidence>
<name>A0A0B3YCF8_9ALTE</name>
<comment type="subcellular location">
    <subcellularLocation>
        <location evidence="1">Cell membrane</location>
        <topology evidence="1">Multi-pass membrane protein</topology>
    </subcellularLocation>
</comment>
<accession>A0A0B3YCF8</accession>
<dbReference type="GO" id="GO:0046872">
    <property type="term" value="F:metal ion binding"/>
    <property type="evidence" value="ECO:0007669"/>
    <property type="project" value="UniProtKB-KW"/>
</dbReference>
<comment type="caution">
    <text evidence="13">The sequence shown here is derived from an EMBL/GenBank/DDBJ whole genome shotgun (WGS) entry which is preliminary data.</text>
</comment>
<evidence type="ECO:0000256" key="2">
    <source>
        <dbReference type="ARBA" id="ARBA00007543"/>
    </source>
</evidence>
<dbReference type="GO" id="GO:0016682">
    <property type="term" value="F:oxidoreductase activity, acting on diphenols and related substances as donors, oxygen as acceptor"/>
    <property type="evidence" value="ECO:0007669"/>
    <property type="project" value="TreeGrafter"/>
</dbReference>
<dbReference type="GO" id="GO:0019646">
    <property type="term" value="P:aerobic electron transport chain"/>
    <property type="evidence" value="ECO:0007669"/>
    <property type="project" value="TreeGrafter"/>
</dbReference>
<dbReference type="GO" id="GO:0009055">
    <property type="term" value="F:electron transfer activity"/>
    <property type="evidence" value="ECO:0007669"/>
    <property type="project" value="TreeGrafter"/>
</dbReference>
<keyword evidence="3" id="KW-0813">Transport</keyword>
<keyword evidence="9 12" id="KW-1133">Transmembrane helix</keyword>
<evidence type="ECO:0000256" key="3">
    <source>
        <dbReference type="ARBA" id="ARBA00022448"/>
    </source>
</evidence>
<feature type="transmembrane region" description="Helical" evidence="12">
    <location>
        <begin position="264"/>
        <end position="283"/>
    </location>
</feature>
<evidence type="ECO:0000256" key="6">
    <source>
        <dbReference type="ARBA" id="ARBA00022692"/>
    </source>
</evidence>
<dbReference type="PANTHER" id="PTHR43141:SF5">
    <property type="entry name" value="CYTOCHROME BD-I UBIQUINOL OXIDASE SUBUNIT 2"/>
    <property type="match status" value="1"/>
</dbReference>
<keyword evidence="7" id="KW-0479">Metal-binding</keyword>
<evidence type="ECO:0000256" key="8">
    <source>
        <dbReference type="ARBA" id="ARBA00022982"/>
    </source>
</evidence>
<evidence type="ECO:0000256" key="5">
    <source>
        <dbReference type="ARBA" id="ARBA00022617"/>
    </source>
</evidence>